<feature type="domain" description="CBS" evidence="1">
    <location>
        <begin position="1"/>
        <end position="31"/>
    </location>
</feature>
<name>A0A2H1FCY9_9ARCH</name>
<evidence type="ECO:0000259" key="1">
    <source>
        <dbReference type="Pfam" id="PF00571"/>
    </source>
</evidence>
<dbReference type="OrthoDB" id="12044at2157"/>
<sequence length="50" mass="5571">MVQKRVGKVFVCDKGGKLLGVVSKTDIIELASERQKYLQTLKKTSRSTTT</sequence>
<dbReference type="Gene3D" id="3.10.580.10">
    <property type="entry name" value="CBS-domain"/>
    <property type="match status" value="1"/>
</dbReference>
<dbReference type="InterPro" id="IPR046342">
    <property type="entry name" value="CBS_dom_sf"/>
</dbReference>
<evidence type="ECO:0000313" key="3">
    <source>
        <dbReference type="Proteomes" id="UP000230607"/>
    </source>
</evidence>
<accession>A0A2H1FCY9</accession>
<dbReference type="Pfam" id="PF00571">
    <property type="entry name" value="CBS"/>
    <property type="match status" value="1"/>
</dbReference>
<organism evidence="2 3">
    <name type="scientific">Candidatus Nitrosotalea okcheonensis</name>
    <dbReference type="NCBI Taxonomy" id="1903276"/>
    <lineage>
        <taxon>Archaea</taxon>
        <taxon>Nitrososphaerota</taxon>
        <taxon>Nitrososphaeria</taxon>
        <taxon>Nitrosotaleales</taxon>
        <taxon>Nitrosotaleaceae</taxon>
        <taxon>Nitrosotalea</taxon>
    </lineage>
</organism>
<dbReference type="Proteomes" id="UP000230607">
    <property type="component" value="Chromosome 1"/>
</dbReference>
<dbReference type="RefSeq" id="WP_157926738.1">
    <property type="nucleotide sequence ID" value="NZ_LT841358.1"/>
</dbReference>
<dbReference type="SUPFAM" id="SSF54631">
    <property type="entry name" value="CBS-domain pair"/>
    <property type="match status" value="1"/>
</dbReference>
<dbReference type="EMBL" id="LT841358">
    <property type="protein sequence ID" value="SMH70630.1"/>
    <property type="molecule type" value="Genomic_DNA"/>
</dbReference>
<dbReference type="AlphaFoldDB" id="A0A2H1FCY9"/>
<keyword evidence="3" id="KW-1185">Reference proteome</keyword>
<protein>
    <recommendedName>
        <fullName evidence="1">CBS domain-containing protein</fullName>
    </recommendedName>
</protein>
<gene>
    <name evidence="2" type="ORF">NCS_10437</name>
</gene>
<reference evidence="3" key="1">
    <citation type="submission" date="2017-03" db="EMBL/GenBank/DDBJ databases">
        <authorList>
            <person name="Herbold C."/>
        </authorList>
    </citation>
    <scope>NUCLEOTIDE SEQUENCE [LARGE SCALE GENOMIC DNA]</scope>
</reference>
<proteinExistence type="predicted"/>
<dbReference type="InterPro" id="IPR000644">
    <property type="entry name" value="CBS_dom"/>
</dbReference>
<evidence type="ECO:0000313" key="2">
    <source>
        <dbReference type="EMBL" id="SMH70630.1"/>
    </source>
</evidence>